<feature type="transmembrane region" description="Helical" evidence="1">
    <location>
        <begin position="44"/>
        <end position="64"/>
    </location>
</feature>
<keyword evidence="1" id="KW-0472">Membrane</keyword>
<dbReference type="EMBL" id="CP000359">
    <property type="protein sequence ID" value="ABF45511.1"/>
    <property type="molecule type" value="Genomic_DNA"/>
</dbReference>
<dbReference type="AlphaFoldDB" id="Q1IZ23"/>
<proteinExistence type="predicted"/>
<name>Q1IZ23_DEIGD</name>
<sequence>MQPLLLTLTLLGFVLPLSQFVPWLMKNGLNLPLLVQEAVATRISAFAWADVLVSALAVILLIVVEGRRSGVRGSWAAILGTLCVGPSFGLPLFLYLRERQRQPRQARRWEH</sequence>
<reference evidence="2" key="1">
    <citation type="submission" date="2006-04" db="EMBL/GenBank/DDBJ databases">
        <title>Complete sequence of chromosome of Deinococcus geothermalis DSM 11300.</title>
        <authorList>
            <consortium name="US DOE Joint Genome Institute"/>
            <person name="Copeland A."/>
            <person name="Lucas S."/>
            <person name="Lapidus A."/>
            <person name="Barry K."/>
            <person name="Detter J.C."/>
            <person name="Glavina del Rio T."/>
            <person name="Hammon N."/>
            <person name="Israni S."/>
            <person name="Dalin E."/>
            <person name="Tice H."/>
            <person name="Pitluck S."/>
            <person name="Brettin T."/>
            <person name="Bruce D."/>
            <person name="Han C."/>
            <person name="Tapia R."/>
            <person name="Saunders E."/>
            <person name="Gilna P."/>
            <person name="Schmutz J."/>
            <person name="Larimer F."/>
            <person name="Land M."/>
            <person name="Hauser L."/>
            <person name="Kyrpides N."/>
            <person name="Kim E."/>
            <person name="Daly M.J."/>
            <person name="Fredrickson J.K."/>
            <person name="Makarova K.S."/>
            <person name="Gaidamakova E.K."/>
            <person name="Zhai M."/>
            <person name="Richardson P."/>
        </authorList>
    </citation>
    <scope>NUCLEOTIDE SEQUENCE</scope>
    <source>
        <strain evidence="2">DSM 11300</strain>
    </source>
</reference>
<feature type="transmembrane region" description="Helical" evidence="1">
    <location>
        <begin position="76"/>
        <end position="96"/>
    </location>
</feature>
<dbReference type="Pfam" id="PF11196">
    <property type="entry name" value="DUF2834"/>
    <property type="match status" value="1"/>
</dbReference>
<dbReference type="InterPro" id="IPR021362">
    <property type="entry name" value="DUF2834"/>
</dbReference>
<protein>
    <recommendedName>
        <fullName evidence="4">DUF2834 domain-containing protein</fullName>
    </recommendedName>
</protein>
<accession>Q1IZ23</accession>
<dbReference type="HOGENOM" id="CLU_144129_1_1_0"/>
<evidence type="ECO:0000256" key="1">
    <source>
        <dbReference type="SAM" id="Phobius"/>
    </source>
</evidence>
<keyword evidence="1" id="KW-1133">Transmembrane helix</keyword>
<evidence type="ECO:0000313" key="2">
    <source>
        <dbReference type="EMBL" id="ABF45511.1"/>
    </source>
</evidence>
<dbReference type="KEGG" id="dge:Dgeo_1214"/>
<evidence type="ECO:0008006" key="4">
    <source>
        <dbReference type="Google" id="ProtNLM"/>
    </source>
</evidence>
<organism evidence="2 3">
    <name type="scientific">Deinococcus geothermalis (strain DSM 11300 / CIP 105573 / AG-3a)</name>
    <dbReference type="NCBI Taxonomy" id="319795"/>
    <lineage>
        <taxon>Bacteria</taxon>
        <taxon>Thermotogati</taxon>
        <taxon>Deinococcota</taxon>
        <taxon>Deinococci</taxon>
        <taxon>Deinococcales</taxon>
        <taxon>Deinococcaceae</taxon>
        <taxon>Deinococcus</taxon>
    </lineage>
</organism>
<keyword evidence="1" id="KW-0812">Transmembrane</keyword>
<evidence type="ECO:0000313" key="3">
    <source>
        <dbReference type="Proteomes" id="UP000002431"/>
    </source>
</evidence>
<dbReference type="RefSeq" id="WP_011530348.1">
    <property type="nucleotide sequence ID" value="NC_008025.1"/>
</dbReference>
<keyword evidence="3" id="KW-1185">Reference proteome</keyword>
<dbReference type="STRING" id="319795.Dgeo_1214"/>
<dbReference type="Proteomes" id="UP000002431">
    <property type="component" value="Chromosome"/>
</dbReference>
<gene>
    <name evidence="2" type="ordered locus">Dgeo_1214</name>
</gene>